<evidence type="ECO:0000256" key="4">
    <source>
        <dbReference type="ARBA" id="ARBA00022553"/>
    </source>
</evidence>
<dbReference type="PROSITE" id="PS52004">
    <property type="entry name" value="KS3_2"/>
    <property type="match status" value="1"/>
</dbReference>
<evidence type="ECO:0000313" key="10">
    <source>
        <dbReference type="EMBL" id="ACS42952.1"/>
    </source>
</evidence>
<name>C5B3C0_METEA</name>
<accession>C5B3C0</accession>
<keyword evidence="10" id="KW-0614">Plasmid</keyword>
<dbReference type="AlphaFoldDB" id="C5B3C0"/>
<dbReference type="Pfam" id="PF16197">
    <property type="entry name" value="KAsynt_C_assoc"/>
    <property type="match status" value="1"/>
</dbReference>
<dbReference type="InterPro" id="IPR016039">
    <property type="entry name" value="Thiolase-like"/>
</dbReference>
<dbReference type="FunFam" id="3.40.47.10:FF:000019">
    <property type="entry name" value="Polyketide synthase type I"/>
    <property type="match status" value="1"/>
</dbReference>
<dbReference type="InterPro" id="IPR020841">
    <property type="entry name" value="PKS_Beta-ketoAc_synthase_dom"/>
</dbReference>
<dbReference type="RefSeq" id="WP_012753526.1">
    <property type="nucleotide sequence ID" value="NC_012811.1"/>
</dbReference>
<dbReference type="InterPro" id="IPR014031">
    <property type="entry name" value="Ketoacyl_synth_C"/>
</dbReference>
<dbReference type="InterPro" id="IPR054514">
    <property type="entry name" value="RhiE-like_linker"/>
</dbReference>
<evidence type="ECO:0000313" key="11">
    <source>
        <dbReference type="Proteomes" id="UP000009081"/>
    </source>
</evidence>
<dbReference type="Pfam" id="PF22336">
    <property type="entry name" value="RhiE-like_linker"/>
    <property type="match status" value="1"/>
</dbReference>
<keyword evidence="3" id="KW-0963">Cytoplasm</keyword>
<dbReference type="Gene3D" id="1.10.1240.100">
    <property type="match status" value="1"/>
</dbReference>
<evidence type="ECO:0000256" key="2">
    <source>
        <dbReference type="ARBA" id="ARBA00022450"/>
    </source>
</evidence>
<dbReference type="KEGG" id="mea:Mex_2p0011"/>
<dbReference type="SUPFAM" id="SSF53901">
    <property type="entry name" value="Thiolase-like"/>
    <property type="match status" value="1"/>
</dbReference>
<evidence type="ECO:0000256" key="6">
    <source>
        <dbReference type="ARBA" id="ARBA00022737"/>
    </source>
</evidence>
<dbReference type="GO" id="GO:0006633">
    <property type="term" value="P:fatty acid biosynthetic process"/>
    <property type="evidence" value="ECO:0007669"/>
    <property type="project" value="TreeGrafter"/>
</dbReference>
<dbReference type="GO" id="GO:0071770">
    <property type="term" value="P:DIM/DIP cell wall layer assembly"/>
    <property type="evidence" value="ECO:0007669"/>
    <property type="project" value="TreeGrafter"/>
</dbReference>
<dbReference type="InterPro" id="IPR042104">
    <property type="entry name" value="PKS_dehydratase_sf"/>
</dbReference>
<dbReference type="Pfam" id="PF00109">
    <property type="entry name" value="ketoacyl-synt"/>
    <property type="match status" value="1"/>
</dbReference>
<keyword evidence="2" id="KW-0596">Phosphopantetheine</keyword>
<keyword evidence="11" id="KW-1185">Reference proteome</keyword>
<dbReference type="InterPro" id="IPR014030">
    <property type="entry name" value="Ketoacyl_synth_N"/>
</dbReference>
<dbReference type="Proteomes" id="UP000009081">
    <property type="component" value="Plasmid megaplasmid"/>
</dbReference>
<keyword evidence="4" id="KW-0597">Phosphoprotein</keyword>
<dbReference type="CDD" id="cd00833">
    <property type="entry name" value="PKS"/>
    <property type="match status" value="1"/>
</dbReference>
<dbReference type="GO" id="GO:0005737">
    <property type="term" value="C:cytoplasm"/>
    <property type="evidence" value="ECO:0007669"/>
    <property type="project" value="TreeGrafter"/>
</dbReference>
<comment type="pathway">
    <text evidence="1">Antibiotic biosynthesis.</text>
</comment>
<dbReference type="Gene3D" id="3.10.129.110">
    <property type="entry name" value="Polyketide synthase dehydratase"/>
    <property type="match status" value="1"/>
</dbReference>
<dbReference type="SMART" id="SM00825">
    <property type="entry name" value="PKS_KS"/>
    <property type="match status" value="1"/>
</dbReference>
<keyword evidence="5 8" id="KW-0808">Transferase</keyword>
<dbReference type="GO" id="GO:0004312">
    <property type="term" value="F:fatty acid synthase activity"/>
    <property type="evidence" value="ECO:0007669"/>
    <property type="project" value="TreeGrafter"/>
</dbReference>
<evidence type="ECO:0000256" key="1">
    <source>
        <dbReference type="ARBA" id="ARBA00004792"/>
    </source>
</evidence>
<reference evidence="10 11" key="1">
    <citation type="journal article" date="2009" name="PLoS ONE">
        <title>Methylobacterium genome sequences: a reference blueprint to investigate microbial metabolism of C1 compounds from natural and industrial sources.</title>
        <authorList>
            <person name="Vuilleumier S."/>
            <person name="Chistoserdova L."/>
            <person name="Lee M.-C."/>
            <person name="Bringel F."/>
            <person name="Lajus A."/>
            <person name="Zhou Y."/>
            <person name="Gourion B."/>
            <person name="Barbe V."/>
            <person name="Chang J."/>
            <person name="Cruveiller S."/>
            <person name="Dossat C."/>
            <person name="Gillett W."/>
            <person name="Gruffaz C."/>
            <person name="Haugen E."/>
            <person name="Hourcade E."/>
            <person name="Levy R."/>
            <person name="Mangenot S."/>
            <person name="Muller E."/>
            <person name="Nadalig T."/>
            <person name="Pagni M."/>
            <person name="Penny C."/>
            <person name="Peyraud R."/>
            <person name="Robinson D.G."/>
            <person name="Roche D."/>
            <person name="Rouy Z."/>
            <person name="Saenampechek C."/>
            <person name="Salvignol G."/>
            <person name="Vallenet D."/>
            <person name="Wu Z."/>
            <person name="Marx C.J."/>
            <person name="Vorholt J.A."/>
            <person name="Olson M.V."/>
            <person name="Kaul R."/>
            <person name="Weissenbach J."/>
            <person name="Medigue C."/>
            <person name="Lidstrom M.E."/>
        </authorList>
    </citation>
    <scope>NUCLEOTIDE SEQUENCE [LARGE SCALE GENOMIC DNA]</scope>
    <source>
        <strain evidence="11">ATCC 14718 / DSM 1338 / JCM 2805 / NCIMB 9133 / AM1</strain>
    </source>
</reference>
<evidence type="ECO:0000256" key="3">
    <source>
        <dbReference type="ARBA" id="ARBA00022490"/>
    </source>
</evidence>
<dbReference type="Gene3D" id="3.30.70.3290">
    <property type="match status" value="1"/>
</dbReference>
<keyword evidence="6" id="KW-0677">Repeat</keyword>
<evidence type="ECO:0000256" key="7">
    <source>
        <dbReference type="ARBA" id="ARBA00054155"/>
    </source>
</evidence>
<dbReference type="HOGENOM" id="CLU_301064_0_0_5"/>
<dbReference type="EMBL" id="CP001511">
    <property type="protein sequence ID" value="ACS42952.1"/>
    <property type="molecule type" value="Genomic_DNA"/>
</dbReference>
<dbReference type="PANTHER" id="PTHR43775">
    <property type="entry name" value="FATTY ACID SYNTHASE"/>
    <property type="match status" value="1"/>
</dbReference>
<dbReference type="GO" id="GO:0005886">
    <property type="term" value="C:plasma membrane"/>
    <property type="evidence" value="ECO:0007669"/>
    <property type="project" value="TreeGrafter"/>
</dbReference>
<evidence type="ECO:0000256" key="8">
    <source>
        <dbReference type="RuleBase" id="RU003694"/>
    </source>
</evidence>
<feature type="domain" description="Ketosynthase family 3 (KS3)" evidence="9">
    <location>
        <begin position="12"/>
        <end position="441"/>
    </location>
</feature>
<evidence type="ECO:0000256" key="5">
    <source>
        <dbReference type="ARBA" id="ARBA00022679"/>
    </source>
</evidence>
<dbReference type="Gene3D" id="3.40.47.10">
    <property type="match status" value="1"/>
</dbReference>
<dbReference type="InterPro" id="IPR032821">
    <property type="entry name" value="PKS_assoc"/>
</dbReference>
<organism evidence="10 11">
    <name type="scientific">Methylorubrum extorquens (strain ATCC 14718 / DSM 1338 / JCM 2805 / NCIMB 9133 / AM1)</name>
    <name type="common">Methylobacterium extorquens</name>
    <dbReference type="NCBI Taxonomy" id="272630"/>
    <lineage>
        <taxon>Bacteria</taxon>
        <taxon>Pseudomonadati</taxon>
        <taxon>Pseudomonadota</taxon>
        <taxon>Alphaproteobacteria</taxon>
        <taxon>Hyphomicrobiales</taxon>
        <taxon>Methylobacteriaceae</taxon>
        <taxon>Methylorubrum</taxon>
    </lineage>
</organism>
<evidence type="ECO:0000259" key="9">
    <source>
        <dbReference type="PROSITE" id="PS52004"/>
    </source>
</evidence>
<geneLocation type="plasmid" evidence="10 11">
    <name>megaplasmid</name>
</geneLocation>
<comment type="function">
    <text evidence="7">Involved in production of the polyketide antibiotic thailandamide.</text>
</comment>
<gene>
    <name evidence="10" type="ordered locus">MexAM1_META2p0011</name>
</gene>
<proteinExistence type="inferred from homology"/>
<sequence>MRTAAAITSESAPPVAIVGMHGRFPGAADTPAFWSNLVAGKDVVGEIPGDRWNWRRLHGEKSAEGETSYSRWGGFTEHVDCFDAGFFGILPREAESMDPQQRLFLQTAHSAFEDAGFAARDLAGRKVGVFVGVGNADYPVLMRGDRVPVDAYRGTGMALTAIPNRVSFQFDLRGPSSAVDTACSGSLVALHRAVASLRDGECELALVGGVNLLLGPELYVAFSKAEMLSPTGRCRTFDAGADGYVRGEGVAALVLRPIAAALADGDYVYGLIRGSAENHGGRAHSFTAPNPDAQAEVIRDAWTRAGLPLGNAAFIEAHGTGTPLGDPIEIDGIKKALALSGGSDRPNGVLPIYISSLKSHIGHLEAAAGIAAVIKAVLSLQRSELPGNQHFEHLNPQIEIGNSPLAIPEKNVPLQTRGVPLCAGVSSFGFGGVNAHVVLEGVASAAQRDADGEGRPFLILLSARDESGLRARAAQLLDVVQYAEGTARQRRLELELYDALAIPRTPDAAPAGLAANAVSPTKLTRALEQLSTTAGRGLTIADVRDCVTVEEVAERIARRPSSFALRDLSRLISGTALPESAKRSISVPSIARSLMLGREPMSERLAFVVRSLSDLIKRLESFLADADGEWKRFTLRGRGEKLVPPVTSSGHPSEHHLMRWAEYWGLVKAPQTPWAGIYPDFPLPAKTPLPAYPFELKRIWFRSTAPAPAAESEDQGRKSRSNVMHLHEGGLEAREGRRLLPISVAWRECWGASTVGLPSSLVALPVLAEHLERSGSRAGAADRIGLGRPCDLQAGATARKSGDGEKAVIHCIAEGPTTGALLEARAASVAPGFIPQPSAECTGTVDGSEFYRMLERAGFQPDARYRCVRRVAIGRGHLGFEVDLHRTAAEDGRFWTALISTVVLGIGWLLDPALSPSGFGMIWRIGLLRFDADAYDHVVRIDIAQTEDGTISVWARNDRSEPALGLTDVLTRNFSLAPVGRTELRSRAAGAGR</sequence>
<dbReference type="OrthoDB" id="9778690at2"/>
<protein>
    <recommendedName>
        <fullName evidence="9">Ketosynthase family 3 (KS3) domain-containing protein</fullName>
    </recommendedName>
</protein>
<comment type="similarity">
    <text evidence="8">Belongs to the thiolase-like superfamily. Beta-ketoacyl-ACP synthases family.</text>
</comment>
<dbReference type="InterPro" id="IPR050091">
    <property type="entry name" value="PKS_NRPS_Biosynth_Enz"/>
</dbReference>
<dbReference type="Pfam" id="PF02801">
    <property type="entry name" value="Ketoacyl-synt_C"/>
    <property type="match status" value="1"/>
</dbReference>
<dbReference type="PANTHER" id="PTHR43775:SF37">
    <property type="entry name" value="SI:DKEY-61P9.11"/>
    <property type="match status" value="1"/>
</dbReference>